<dbReference type="RefSeq" id="WP_190550596.1">
    <property type="nucleotide sequence ID" value="NZ_CAWPNO010000113.1"/>
</dbReference>
<name>A0ABR8AK15_9CYAN</name>
<keyword evidence="1" id="KW-0732">Signal</keyword>
<dbReference type="Proteomes" id="UP000658514">
    <property type="component" value="Unassembled WGS sequence"/>
</dbReference>
<feature type="signal peptide" evidence="1">
    <location>
        <begin position="1"/>
        <end position="23"/>
    </location>
</feature>
<evidence type="ECO:0000256" key="1">
    <source>
        <dbReference type="SAM" id="SignalP"/>
    </source>
</evidence>
<comment type="caution">
    <text evidence="2">The sequence shown here is derived from an EMBL/GenBank/DDBJ whole genome shotgun (WGS) entry which is preliminary data.</text>
</comment>
<feature type="chain" id="PRO_5045599569" evidence="1">
    <location>
        <begin position="24"/>
        <end position="146"/>
    </location>
</feature>
<proteinExistence type="predicted"/>
<evidence type="ECO:0000313" key="3">
    <source>
        <dbReference type="Proteomes" id="UP000658514"/>
    </source>
</evidence>
<protein>
    <submittedName>
        <fullName evidence="2">Uncharacterized protein</fullName>
    </submittedName>
</protein>
<keyword evidence="3" id="KW-1185">Reference proteome</keyword>
<reference evidence="2 3" key="1">
    <citation type="journal article" date="2020" name="ISME J.">
        <title>Comparative genomics reveals insights into cyanobacterial evolution and habitat adaptation.</title>
        <authorList>
            <person name="Chen M.Y."/>
            <person name="Teng W.K."/>
            <person name="Zhao L."/>
            <person name="Hu C.X."/>
            <person name="Zhou Y.K."/>
            <person name="Han B.P."/>
            <person name="Song L.R."/>
            <person name="Shu W.S."/>
        </authorList>
    </citation>
    <scope>NUCLEOTIDE SEQUENCE [LARGE SCALE GENOMIC DNA]</scope>
    <source>
        <strain evidence="2 3">FACHB-288</strain>
    </source>
</reference>
<evidence type="ECO:0000313" key="2">
    <source>
        <dbReference type="EMBL" id="MBD2200109.1"/>
    </source>
</evidence>
<sequence>MKFSILFFLVIISAIASTKTASAQQQNLFLTPVENHQIGVTESPIPDTNQAANLATEAATIDSKWQNVIIQPTNSLLPTNNRISIIQQQGCQKMNPLEFLENPGAAFEKCQELNNNQTPPPRSSEPIEYLKVPKLDSGISVTVTQF</sequence>
<organism evidence="2 3">
    <name type="scientific">Calothrix parietina FACHB-288</name>
    <dbReference type="NCBI Taxonomy" id="2692896"/>
    <lineage>
        <taxon>Bacteria</taxon>
        <taxon>Bacillati</taxon>
        <taxon>Cyanobacteriota</taxon>
        <taxon>Cyanophyceae</taxon>
        <taxon>Nostocales</taxon>
        <taxon>Calotrichaceae</taxon>
        <taxon>Calothrix</taxon>
    </lineage>
</organism>
<dbReference type="EMBL" id="JACJQH010000076">
    <property type="protein sequence ID" value="MBD2200109.1"/>
    <property type="molecule type" value="Genomic_DNA"/>
</dbReference>
<gene>
    <name evidence="2" type="ORF">H6G24_32370</name>
</gene>
<accession>A0ABR8AK15</accession>